<keyword evidence="1" id="KW-1133">Transmembrane helix</keyword>
<reference evidence="2 3" key="1">
    <citation type="journal article" date="2006" name="Nat. Genet.">
        <title>The multidrug-resistant human pathogen Clostridium difficile has a highly mobile, mosaic genome.</title>
        <authorList>
            <person name="Sebaihia M."/>
            <person name="Wren B.W."/>
            <person name="Mullany P."/>
            <person name="Fairweather N.F."/>
            <person name="Minton N."/>
            <person name="Stabler R."/>
            <person name="Thomson N.R."/>
            <person name="Roberts A.P."/>
            <person name="Cerdeno-Tarraga A.M."/>
            <person name="Wang H."/>
            <person name="Holden M.T.G."/>
            <person name="Wright A."/>
            <person name="Churcher C."/>
            <person name="Quail M.A."/>
            <person name="Baker S."/>
            <person name="Bason N."/>
            <person name="Brooks K."/>
            <person name="Chillingworth T."/>
            <person name="Cronin A."/>
            <person name="Davis P."/>
            <person name="Dowd L."/>
            <person name="Fraser A."/>
            <person name="Feltwell T."/>
            <person name="Hance Z."/>
            <person name="Holroyd S."/>
            <person name="Jagels K."/>
            <person name="Moule S."/>
            <person name="Mungall K."/>
            <person name="Price C."/>
            <person name="Rabbinowitsch R."/>
            <person name="Sharp S."/>
            <person name="Simmonds M."/>
            <person name="Steven K."/>
            <person name="Unwin L."/>
            <person name="Whithead S."/>
            <person name="Dupuy B."/>
            <person name="Dougan G."/>
            <person name="Barrell B.and.Parkhill.J."/>
        </authorList>
    </citation>
    <scope>NUCLEOTIDE SEQUENCE [LARGE SCALE GENOMIC DNA]</scope>
    <source>
        <strain evidence="2 3">630</strain>
    </source>
</reference>
<evidence type="ECO:0008006" key="4">
    <source>
        <dbReference type="Google" id="ProtNLM"/>
    </source>
</evidence>
<evidence type="ECO:0000313" key="2">
    <source>
        <dbReference type="EMBL" id="CAJ68475.1"/>
    </source>
</evidence>
<keyword evidence="1" id="KW-0472">Membrane</keyword>
<dbReference type="Proteomes" id="UP000001978">
    <property type="component" value="Chromosome"/>
</dbReference>
<feature type="transmembrane region" description="Helical" evidence="1">
    <location>
        <begin position="184"/>
        <end position="206"/>
    </location>
</feature>
<dbReference type="OrthoDB" id="1751619at2"/>
<keyword evidence="1" id="KW-0812">Transmembrane</keyword>
<feature type="transmembrane region" description="Helical" evidence="1">
    <location>
        <begin position="20"/>
        <end position="36"/>
    </location>
</feature>
<feature type="transmembrane region" description="Helical" evidence="1">
    <location>
        <begin position="82"/>
        <end position="100"/>
    </location>
</feature>
<organism evidence="2 3">
    <name type="scientific">Clostridioides difficile (strain 630)</name>
    <name type="common">Peptoclostridium difficile</name>
    <dbReference type="NCBI Taxonomy" id="272563"/>
    <lineage>
        <taxon>Bacteria</taxon>
        <taxon>Bacillati</taxon>
        <taxon>Bacillota</taxon>
        <taxon>Clostridia</taxon>
        <taxon>Peptostreptococcales</taxon>
        <taxon>Peptostreptococcaceae</taxon>
        <taxon>Clostridioides</taxon>
    </lineage>
</organism>
<dbReference type="PATRIC" id="fig|272563.8.peg.1687"/>
<feature type="transmembrane region" description="Helical" evidence="1">
    <location>
        <begin position="121"/>
        <end position="148"/>
    </location>
</feature>
<dbReference type="STRING" id="272563.CD630_16100"/>
<dbReference type="PhylomeDB" id="Q186G3"/>
<gene>
    <name evidence="2" type="ordered locus">CD630_16100</name>
</gene>
<dbReference type="BioCyc" id="PDIF272563:G12WB-1749-MONOMER"/>
<dbReference type="KEGG" id="cdf:CD630_16100"/>
<sequence>MMKDLIRLFEFELKRNIKNYIFIIICCCSFVILNIVKNLNDYNYIIENAVKSEQLTKIGNTIETVNVTGFSSFRNIMGSTESWFMFGIIACICYAFFIWYRDFNGRSKSIYTLIMLPKNRINIYISKLLNILFLVYSYTVVLTISLFIASKLLPRHMLGNVTNYGFVQETIYELKMLLPYSFEILFVEYIFLLIGFVSVVFTSILINKSIYKVSTLISFLFLVIEILVFIISIEFIIPYEYSDVFTVLYSSINIFVCSLISNKLLKQKIDF</sequence>
<name>Q186G3_CLOD6</name>
<dbReference type="EnsemblBacteria" id="CAJ68475">
    <property type="protein sequence ID" value="CAJ68475"/>
    <property type="gene ID" value="CD630_16100"/>
</dbReference>
<accession>Q186G3</accession>
<proteinExistence type="predicted"/>
<dbReference type="eggNOG" id="ENOG50327SJ">
    <property type="taxonomic scope" value="Bacteria"/>
</dbReference>
<feature type="transmembrane region" description="Helical" evidence="1">
    <location>
        <begin position="245"/>
        <end position="265"/>
    </location>
</feature>
<protein>
    <recommendedName>
        <fullName evidence="4">ABC transporter multidrug-family permease</fullName>
    </recommendedName>
</protein>
<feature type="transmembrane region" description="Helical" evidence="1">
    <location>
        <begin position="218"/>
        <end position="239"/>
    </location>
</feature>
<evidence type="ECO:0000256" key="1">
    <source>
        <dbReference type="SAM" id="Phobius"/>
    </source>
</evidence>
<dbReference type="AlphaFoldDB" id="Q186G3"/>
<dbReference type="EMBL" id="AM180355">
    <property type="protein sequence ID" value="CAJ68475.1"/>
    <property type="molecule type" value="Genomic_DNA"/>
</dbReference>
<evidence type="ECO:0000313" key="3">
    <source>
        <dbReference type="Proteomes" id="UP000001978"/>
    </source>
</evidence>